<evidence type="ECO:0000313" key="1">
    <source>
        <dbReference type="EMBL" id="SFK29542.1"/>
    </source>
</evidence>
<dbReference type="SUPFAM" id="SSF51971">
    <property type="entry name" value="Nucleotide-binding domain"/>
    <property type="match status" value="1"/>
</dbReference>
<dbReference type="RefSeq" id="WP_090063413.1">
    <property type="nucleotide sequence ID" value="NZ_FORH01000017.1"/>
</dbReference>
<dbReference type="OrthoDB" id="9815989at2"/>
<reference evidence="2" key="1">
    <citation type="submission" date="2016-10" db="EMBL/GenBank/DDBJ databases">
        <authorList>
            <person name="Varghese N."/>
            <person name="Submissions S."/>
        </authorList>
    </citation>
    <scope>NUCLEOTIDE SEQUENCE [LARGE SCALE GENOMIC DNA]</scope>
    <source>
        <strain evidence="2">DSM 26471</strain>
    </source>
</reference>
<dbReference type="STRING" id="588602.SAMN04487991_4316"/>
<dbReference type="InterPro" id="IPR036188">
    <property type="entry name" value="FAD/NAD-bd_sf"/>
</dbReference>
<proteinExistence type="predicted"/>
<dbReference type="Proteomes" id="UP000199630">
    <property type="component" value="Unassembled WGS sequence"/>
</dbReference>
<dbReference type="EMBL" id="FORH01000017">
    <property type="protein sequence ID" value="SFK29542.1"/>
    <property type="molecule type" value="Genomic_DNA"/>
</dbReference>
<evidence type="ECO:0000313" key="2">
    <source>
        <dbReference type="Proteomes" id="UP000199630"/>
    </source>
</evidence>
<keyword evidence="2" id="KW-1185">Reference proteome</keyword>
<organism evidence="1 2">
    <name type="scientific">Celeribacter neptunius</name>
    <dbReference type="NCBI Taxonomy" id="588602"/>
    <lineage>
        <taxon>Bacteria</taxon>
        <taxon>Pseudomonadati</taxon>
        <taxon>Pseudomonadota</taxon>
        <taxon>Alphaproteobacteria</taxon>
        <taxon>Rhodobacterales</taxon>
        <taxon>Roseobacteraceae</taxon>
        <taxon>Celeribacter</taxon>
    </lineage>
</organism>
<accession>A0A1I3YCJ9</accession>
<evidence type="ECO:0008006" key="3">
    <source>
        <dbReference type="Google" id="ProtNLM"/>
    </source>
</evidence>
<dbReference type="AlphaFoldDB" id="A0A1I3YCJ9"/>
<dbReference type="Gene3D" id="3.50.50.60">
    <property type="entry name" value="FAD/NAD(P)-binding domain"/>
    <property type="match status" value="1"/>
</dbReference>
<sequence>MKVCIVGAGWYGCHLGLILKNLGINVDIFDREAHALSCASGNNQFRLHKGFHYARDYETRLQSRDGYGRFIERYPHLTRVVENNLYAVPERDSLLDFETYSIIMATSGITFERIDPKSLPWLSNVAGLMRTDERVIETEKSRRFFETKLADCLRFETEVAPEDIRLHETHVEFRGKQYDYLIDATWGHMSKISMDVFYEPTLLLYYRSPENFNAAITLVDGPLCSLYPTEEPGRFTLSSVIHTPLAHCETAQEARHYLHHVDTRTIERKRELMEAEFSKYFPDFKAQFSYDGPQLSIKTKPVGTNDNRACYVFQNGPVFRVMSGKIDTIFIAAERIVSGITSRFGEEYNF</sequence>
<protein>
    <recommendedName>
        <fullName evidence="3">FAD dependent oxidoreductase</fullName>
    </recommendedName>
</protein>
<gene>
    <name evidence="1" type="ORF">SAMN04487991_4316</name>
</gene>
<name>A0A1I3YCJ9_9RHOB</name>